<evidence type="ECO:0000256" key="2">
    <source>
        <dbReference type="ARBA" id="ARBA00022844"/>
    </source>
</evidence>
<comment type="subcellular location">
    <subcellularLocation>
        <location evidence="1">Virion</location>
    </subcellularLocation>
</comment>
<dbReference type="Pfam" id="PF05065">
    <property type="entry name" value="Phage_capsid"/>
    <property type="match status" value="1"/>
</dbReference>
<dbReference type="GO" id="GO:0044423">
    <property type="term" value="C:virion component"/>
    <property type="evidence" value="ECO:0007669"/>
    <property type="project" value="UniProtKB-KW"/>
</dbReference>
<dbReference type="InterPro" id="IPR024455">
    <property type="entry name" value="Phage_capsid"/>
</dbReference>
<dbReference type="InterPro" id="IPR054612">
    <property type="entry name" value="Phage_capsid-like_C"/>
</dbReference>
<evidence type="ECO:0000313" key="4">
    <source>
        <dbReference type="EMBL" id="DAF51201.1"/>
    </source>
</evidence>
<sequence>MDLNKLHDAWLEAGQKVADLQDKRQTMAVNLVADQDKYTDEEVKAVSDSLDKAKAARNLAKSAYDDAVEDQKIQKTKTNAVPTGVAISHKKNGKEEFVDQVKDMLRNPNKYNMVSSDGTTDTTSGAGLTIPDDQQTAIKQLVRQYASLESLVNVESVSTLTGTRNIEKFSTITPATKITDQNTDATEGDYPALTTISYKIADYLDVFYAANDLLNDSAENILEWLNTHIARKDVVTRNNAILSLLPSATKKATIAKFDDIFDTMYSLDSALIGSSTILTNKSGFLALRKVKNAMGDYLVKPDVTQSAFTFQLDGHPINWVEDTWLPDVSAGTHPFYFGNFKELVTIFDRQQMQLLTSTQTDRAFNRNQTAIRSIDRFDAQLVDDEAAVIGSFKAITDQTANFAASAATTTDGK</sequence>
<keyword evidence="2" id="KW-0946">Virion</keyword>
<accession>A0A8S5SJL2</accession>
<dbReference type="EMBL" id="BK032612">
    <property type="protein sequence ID" value="DAF51201.1"/>
    <property type="molecule type" value="Genomic_DNA"/>
</dbReference>
<evidence type="ECO:0000256" key="1">
    <source>
        <dbReference type="ARBA" id="ARBA00004328"/>
    </source>
</evidence>
<dbReference type="NCBIfam" id="TIGR01554">
    <property type="entry name" value="major_cap_HK97"/>
    <property type="match status" value="1"/>
</dbReference>
<proteinExistence type="predicted"/>
<name>A0A8S5SJL2_9CAUD</name>
<organism evidence="4">
    <name type="scientific">Siphoviridae sp. ctk5O4</name>
    <dbReference type="NCBI Taxonomy" id="2827921"/>
    <lineage>
        <taxon>Viruses</taxon>
        <taxon>Duplodnaviria</taxon>
        <taxon>Heunggongvirae</taxon>
        <taxon>Uroviricota</taxon>
        <taxon>Caudoviricetes</taxon>
    </lineage>
</organism>
<evidence type="ECO:0000259" key="3">
    <source>
        <dbReference type="Pfam" id="PF05065"/>
    </source>
</evidence>
<protein>
    <submittedName>
        <fullName evidence="4">Major capsid protein</fullName>
    </submittedName>
</protein>
<dbReference type="SUPFAM" id="SSF56563">
    <property type="entry name" value="Major capsid protein gp5"/>
    <property type="match status" value="1"/>
</dbReference>
<reference evidence="4" key="1">
    <citation type="journal article" date="2021" name="Proc. Natl. Acad. Sci. U.S.A.">
        <title>A Catalog of Tens of Thousands of Viruses from Human Metagenomes Reveals Hidden Associations with Chronic Diseases.</title>
        <authorList>
            <person name="Tisza M.J."/>
            <person name="Buck C.B."/>
        </authorList>
    </citation>
    <scope>NUCLEOTIDE SEQUENCE</scope>
    <source>
        <strain evidence="4">Ctk5O4</strain>
    </source>
</reference>
<feature type="domain" description="Phage capsid-like C-terminal" evidence="3">
    <location>
        <begin position="127"/>
        <end position="391"/>
    </location>
</feature>